<feature type="transmembrane region" description="Helical" evidence="1">
    <location>
        <begin position="27"/>
        <end position="43"/>
    </location>
</feature>
<proteinExistence type="predicted"/>
<evidence type="ECO:0000256" key="1">
    <source>
        <dbReference type="SAM" id="Phobius"/>
    </source>
</evidence>
<evidence type="ECO:0000313" key="2">
    <source>
        <dbReference type="EMBL" id="EFE23959.1"/>
    </source>
</evidence>
<organism evidence="2 3">
    <name type="scientific">Edwardsiella tarda ATCC 23685</name>
    <dbReference type="NCBI Taxonomy" id="500638"/>
    <lineage>
        <taxon>Bacteria</taxon>
        <taxon>Pseudomonadati</taxon>
        <taxon>Pseudomonadota</taxon>
        <taxon>Gammaproteobacteria</taxon>
        <taxon>Enterobacterales</taxon>
        <taxon>Hafniaceae</taxon>
        <taxon>Edwardsiella</taxon>
    </lineage>
</organism>
<accession>D4F2P1</accession>
<dbReference type="EMBL" id="ADGK01000043">
    <property type="protein sequence ID" value="EFE23959.1"/>
    <property type="molecule type" value="Genomic_DNA"/>
</dbReference>
<comment type="caution">
    <text evidence="2">The sequence shown here is derived from an EMBL/GenBank/DDBJ whole genome shotgun (WGS) entry which is preliminary data.</text>
</comment>
<gene>
    <name evidence="2" type="ORF">EDWATA_00992</name>
</gene>
<feature type="transmembrane region" description="Helical" evidence="1">
    <location>
        <begin position="140"/>
        <end position="164"/>
    </location>
</feature>
<dbReference type="Proteomes" id="UP000003692">
    <property type="component" value="Unassembled WGS sequence"/>
</dbReference>
<keyword evidence="1" id="KW-0812">Transmembrane</keyword>
<protein>
    <submittedName>
        <fullName evidence="2">Uncharacterized protein</fullName>
    </submittedName>
</protein>
<dbReference type="AlphaFoldDB" id="D4F2P1"/>
<feature type="transmembrane region" description="Helical" evidence="1">
    <location>
        <begin position="79"/>
        <end position="104"/>
    </location>
</feature>
<reference evidence="2 3" key="1">
    <citation type="submission" date="2010-02" db="EMBL/GenBank/DDBJ databases">
        <authorList>
            <person name="Weinstock G."/>
            <person name="Sodergren E."/>
            <person name="Clifton S."/>
            <person name="Fulton L."/>
            <person name="Fulton B."/>
            <person name="Courtney L."/>
            <person name="Fronick C."/>
            <person name="Harrison M."/>
            <person name="Strong C."/>
            <person name="Farmer C."/>
            <person name="Delahaunty K."/>
            <person name="Markovic C."/>
            <person name="Hall O."/>
            <person name="Minx P."/>
            <person name="Tomlinson C."/>
            <person name="Mitreva M."/>
            <person name="Nelson J."/>
            <person name="Hou S."/>
            <person name="Wollam A."/>
            <person name="Pepin K.H."/>
            <person name="Johnson M."/>
            <person name="Bhonagiri V."/>
            <person name="Zhang X."/>
            <person name="Suruliraj S."/>
            <person name="Warren W."/>
            <person name="Chinwalla A."/>
            <person name="Mardis E.R."/>
            <person name="Wilson R.K."/>
        </authorList>
    </citation>
    <scope>NUCLEOTIDE SEQUENCE [LARGE SCALE GENOMIC DNA]</scope>
    <source>
        <strain evidence="2 3">ATCC 23685</strain>
    </source>
</reference>
<feature type="transmembrane region" description="Helical" evidence="1">
    <location>
        <begin position="110"/>
        <end position="128"/>
    </location>
</feature>
<sequence length="197" mass="20719">MRISGAKMSICLNPHTARATTGADRRTQIIALSSVIAAGALLLDVSAVLGVVGCLVLLLALMAAFIAGHLLTRWQPWPACYCLAVACYAFLLSAAGWLLLLIAWNGACGWLEFVPGVVMAGLGLGIAWRNNDVEKKAQGMMAHAVTLASIVVITLATLLTHHYAEVGRGGFAYALAVLVDLALLGGVLVKVREQDLK</sequence>
<feature type="transmembrane region" description="Helical" evidence="1">
    <location>
        <begin position="170"/>
        <end position="189"/>
    </location>
</feature>
<keyword evidence="1" id="KW-0472">Membrane</keyword>
<feature type="transmembrane region" description="Helical" evidence="1">
    <location>
        <begin position="49"/>
        <end position="72"/>
    </location>
</feature>
<name>D4F2P1_EDWTA</name>
<keyword evidence="1" id="KW-1133">Transmembrane helix</keyword>
<evidence type="ECO:0000313" key="3">
    <source>
        <dbReference type="Proteomes" id="UP000003692"/>
    </source>
</evidence>
<dbReference type="HOGENOM" id="CLU_119436_0_0_6"/>